<feature type="transmembrane region" description="Helical" evidence="6">
    <location>
        <begin position="261"/>
        <end position="281"/>
    </location>
</feature>
<dbReference type="InterPro" id="IPR007016">
    <property type="entry name" value="O-antigen_ligase-rel_domated"/>
</dbReference>
<feature type="repeat" description="TPR" evidence="5">
    <location>
        <begin position="567"/>
        <end position="600"/>
    </location>
</feature>
<feature type="transmembrane region" description="Helical" evidence="6">
    <location>
        <begin position="214"/>
        <end position="230"/>
    </location>
</feature>
<feature type="repeat" description="TPR" evidence="5">
    <location>
        <begin position="602"/>
        <end position="635"/>
    </location>
</feature>
<keyword evidence="4 6" id="KW-0472">Membrane</keyword>
<dbReference type="InterPro" id="IPR051533">
    <property type="entry name" value="WaaL-like"/>
</dbReference>
<feature type="transmembrane region" description="Helical" evidence="6">
    <location>
        <begin position="189"/>
        <end position="207"/>
    </location>
</feature>
<protein>
    <recommendedName>
        <fullName evidence="7">O-antigen ligase-related domain-containing protein</fullName>
    </recommendedName>
</protein>
<keyword evidence="2 6" id="KW-0812">Transmembrane</keyword>
<feature type="transmembrane region" description="Helical" evidence="6">
    <location>
        <begin position="21"/>
        <end position="42"/>
    </location>
</feature>
<feature type="transmembrane region" description="Helical" evidence="6">
    <location>
        <begin position="131"/>
        <end position="153"/>
    </location>
</feature>
<dbReference type="OrthoDB" id="187494at2"/>
<evidence type="ECO:0000256" key="6">
    <source>
        <dbReference type="SAM" id="Phobius"/>
    </source>
</evidence>
<feature type="domain" description="O-antigen ligase-related" evidence="7">
    <location>
        <begin position="222"/>
        <end position="363"/>
    </location>
</feature>
<proteinExistence type="predicted"/>
<dbReference type="PROSITE" id="PS50005">
    <property type="entry name" value="TPR"/>
    <property type="match status" value="2"/>
</dbReference>
<dbReference type="Pfam" id="PF04932">
    <property type="entry name" value="Wzy_C"/>
    <property type="match status" value="1"/>
</dbReference>
<evidence type="ECO:0000256" key="5">
    <source>
        <dbReference type="PROSITE-ProRule" id="PRU00339"/>
    </source>
</evidence>
<keyword evidence="3 6" id="KW-1133">Transmembrane helix</keyword>
<name>A0A317ZDA2_9BACT</name>
<accession>A0A317ZDA2</accession>
<dbReference type="Gene3D" id="1.25.40.10">
    <property type="entry name" value="Tetratricopeptide repeat domain"/>
    <property type="match status" value="1"/>
</dbReference>
<dbReference type="RefSeq" id="WP_110131819.1">
    <property type="nucleotide sequence ID" value="NZ_QHJQ01000010.1"/>
</dbReference>
<evidence type="ECO:0000256" key="1">
    <source>
        <dbReference type="ARBA" id="ARBA00004141"/>
    </source>
</evidence>
<comment type="caution">
    <text evidence="8">The sequence shown here is derived from an EMBL/GenBank/DDBJ whole genome shotgun (WGS) entry which is preliminary data.</text>
</comment>
<keyword evidence="5" id="KW-0802">TPR repeat</keyword>
<dbReference type="EMBL" id="QHJQ01000010">
    <property type="protein sequence ID" value="PXA03264.1"/>
    <property type="molecule type" value="Genomic_DNA"/>
</dbReference>
<dbReference type="AlphaFoldDB" id="A0A317ZDA2"/>
<dbReference type="Proteomes" id="UP000247099">
    <property type="component" value="Unassembled WGS sequence"/>
</dbReference>
<dbReference type="InterPro" id="IPR011990">
    <property type="entry name" value="TPR-like_helical_dom_sf"/>
</dbReference>
<keyword evidence="9" id="KW-1185">Reference proteome</keyword>
<dbReference type="PANTHER" id="PTHR37422:SF13">
    <property type="entry name" value="LIPOPOLYSACCHARIDE BIOSYNTHESIS PROTEIN PA4999-RELATED"/>
    <property type="match status" value="1"/>
</dbReference>
<evidence type="ECO:0000256" key="2">
    <source>
        <dbReference type="ARBA" id="ARBA00022692"/>
    </source>
</evidence>
<dbReference type="GO" id="GO:0016020">
    <property type="term" value="C:membrane"/>
    <property type="evidence" value="ECO:0007669"/>
    <property type="project" value="UniProtKB-SubCell"/>
</dbReference>
<feature type="transmembrane region" description="Helical" evidence="6">
    <location>
        <begin position="54"/>
        <end position="71"/>
    </location>
</feature>
<gene>
    <name evidence="8" type="ORF">DDZ13_12625</name>
</gene>
<feature type="transmembrane region" description="Helical" evidence="6">
    <location>
        <begin position="456"/>
        <end position="476"/>
    </location>
</feature>
<reference evidence="8 9" key="1">
    <citation type="submission" date="2018-05" db="EMBL/GenBank/DDBJ databases">
        <title>Coraliomargarita sinensis sp. nov., isolated from a marine solar saltern.</title>
        <authorList>
            <person name="Zhou L.Y."/>
        </authorList>
    </citation>
    <scope>NUCLEOTIDE SEQUENCE [LARGE SCALE GENOMIC DNA]</scope>
    <source>
        <strain evidence="8 9">WN38</strain>
    </source>
</reference>
<sequence>MPSLIKKAGSIDYFGELTWANFLDWLITFCLGAIIVLTATQLGGVRPETQLQQLPLYVLLMALHGLSLAVCRPESRKLNPVPFLFVPFLIWGFASVMFWTPTPWRGSYELVYFLTAFLFGWVAVNNVRTRAHLWALLIIAMVPVAKGIFVGYYQFFQDSTKMAAIAIGYPLEISARYRGQATGIFADPGSFATFLLILLPCFTIAAFVPRLPKVLRVLSFYVALILVVGITLTQTYWAAAAVVVMMAVVPWFCFEGLGRRYLYSFIGVAAALAVFLLMYSFNPLFERGLVQALTPEGEGIRLVLWRETLSQLAQNPIFGSGAGSFSLMLESSPDLSLAELPVTPHNDFLLVLSAYGFIGAGLLFIPLGVVFLRSLRQWSKEPFKLKSRSRDVMSSQKFFLSLAISAGIAIILSGALHFLIYIPALLLYATLMGAVLVKSSYRRTLPLPKFRSFGMLYFLIGTTVAAVFWSHASLLLESQGQELQARQRLENLVERGIGVSGKFELLDQVIETYEDALIANPENADAWAGLSMAICQLHYRDPSKFATTGARAVKAASRAYEICPEYWLASSQLGVALALSGKIEEAGTALKRAVELAPNSSNAHYYYAAFLGSDASMREEAVEQVRRALEIDPNNAAARRLEQKLLIL</sequence>
<evidence type="ECO:0000256" key="4">
    <source>
        <dbReference type="ARBA" id="ARBA00023136"/>
    </source>
</evidence>
<dbReference type="SUPFAM" id="SSF48452">
    <property type="entry name" value="TPR-like"/>
    <property type="match status" value="1"/>
</dbReference>
<evidence type="ECO:0000256" key="3">
    <source>
        <dbReference type="ARBA" id="ARBA00022989"/>
    </source>
</evidence>
<evidence type="ECO:0000259" key="7">
    <source>
        <dbReference type="Pfam" id="PF04932"/>
    </source>
</evidence>
<feature type="transmembrane region" description="Helical" evidence="6">
    <location>
        <begin position="392"/>
        <end position="412"/>
    </location>
</feature>
<evidence type="ECO:0000313" key="9">
    <source>
        <dbReference type="Proteomes" id="UP000247099"/>
    </source>
</evidence>
<feature type="transmembrane region" description="Helical" evidence="6">
    <location>
        <begin position="83"/>
        <end position="100"/>
    </location>
</feature>
<organism evidence="8 9">
    <name type="scientific">Coraliomargarita sinensis</name>
    <dbReference type="NCBI Taxonomy" id="2174842"/>
    <lineage>
        <taxon>Bacteria</taxon>
        <taxon>Pseudomonadati</taxon>
        <taxon>Verrucomicrobiota</taxon>
        <taxon>Opitutia</taxon>
        <taxon>Puniceicoccales</taxon>
        <taxon>Coraliomargaritaceae</taxon>
        <taxon>Coraliomargarita</taxon>
    </lineage>
</organism>
<dbReference type="InterPro" id="IPR019734">
    <property type="entry name" value="TPR_rpt"/>
</dbReference>
<dbReference type="PANTHER" id="PTHR37422">
    <property type="entry name" value="TEICHURONIC ACID BIOSYNTHESIS PROTEIN TUAE"/>
    <property type="match status" value="1"/>
</dbReference>
<feature type="transmembrane region" description="Helical" evidence="6">
    <location>
        <begin position="348"/>
        <end position="372"/>
    </location>
</feature>
<evidence type="ECO:0000313" key="8">
    <source>
        <dbReference type="EMBL" id="PXA03264.1"/>
    </source>
</evidence>
<feature type="transmembrane region" description="Helical" evidence="6">
    <location>
        <begin position="236"/>
        <end position="254"/>
    </location>
</feature>
<dbReference type="InParanoid" id="A0A317ZDA2"/>
<comment type="subcellular location">
    <subcellularLocation>
        <location evidence="1">Membrane</location>
        <topology evidence="1">Multi-pass membrane protein</topology>
    </subcellularLocation>
</comment>
<feature type="transmembrane region" description="Helical" evidence="6">
    <location>
        <begin position="418"/>
        <end position="436"/>
    </location>
</feature>
<feature type="transmembrane region" description="Helical" evidence="6">
    <location>
        <begin position="106"/>
        <end position="124"/>
    </location>
</feature>